<keyword evidence="4" id="KW-1185">Reference proteome</keyword>
<organism evidence="3 4">
    <name type="scientific">Arsukibacterium tuosuense</name>
    <dbReference type="NCBI Taxonomy" id="1323745"/>
    <lineage>
        <taxon>Bacteria</taxon>
        <taxon>Pseudomonadati</taxon>
        <taxon>Pseudomonadota</taxon>
        <taxon>Gammaproteobacteria</taxon>
        <taxon>Chromatiales</taxon>
        <taxon>Chromatiaceae</taxon>
        <taxon>Arsukibacterium</taxon>
    </lineage>
</organism>
<proteinExistence type="predicted"/>
<name>A0A285IZ10_9GAMM</name>
<gene>
    <name evidence="3" type="ORF">SAMN06297280_2359</name>
</gene>
<dbReference type="SUPFAM" id="SSF48452">
    <property type="entry name" value="TPR-like"/>
    <property type="match status" value="1"/>
</dbReference>
<evidence type="ECO:0000313" key="4">
    <source>
        <dbReference type="Proteomes" id="UP000219353"/>
    </source>
</evidence>
<feature type="signal peptide" evidence="2">
    <location>
        <begin position="1"/>
        <end position="41"/>
    </location>
</feature>
<dbReference type="SMART" id="SM00028">
    <property type="entry name" value="TPR"/>
    <property type="match status" value="2"/>
</dbReference>
<dbReference type="InterPro" id="IPR011990">
    <property type="entry name" value="TPR-like_helical_dom_sf"/>
</dbReference>
<dbReference type="EMBL" id="OBEB01000004">
    <property type="protein sequence ID" value="SNY53300.1"/>
    <property type="molecule type" value="Genomic_DNA"/>
</dbReference>
<feature type="chain" id="PRO_5012244748" evidence="2">
    <location>
        <begin position="42"/>
        <end position="246"/>
    </location>
</feature>
<dbReference type="InterPro" id="IPR019734">
    <property type="entry name" value="TPR_rpt"/>
</dbReference>
<feature type="compositionally biased region" description="Polar residues" evidence="1">
    <location>
        <begin position="47"/>
        <end position="65"/>
    </location>
</feature>
<sequence length="246" mass="27756">MKLTNRHIRRLPEMPAKITGRFNFLRCISALLLALSLSHCAQLSTEDSSQVADTPPVTKQQQPEKNQAEQAATAEQAAVTASSAAPVLAKPVLQPEQQAQFQQAAELMRSEDYQQALTLLEPLAQRLQDAAGIHYNLAMCYWQLQQTALAQQQLTALLERQPDYIEAANLLAIMARQAGNFNQARRYWLDALAQNNDFASGHKNLGFLYELYLAQPEQARYHYQQYQQLTADPMAEAWLSLLEQQE</sequence>
<dbReference type="AlphaFoldDB" id="A0A285IZ10"/>
<keyword evidence="2" id="KW-0732">Signal</keyword>
<dbReference type="Proteomes" id="UP000219353">
    <property type="component" value="Unassembled WGS sequence"/>
</dbReference>
<reference evidence="4" key="1">
    <citation type="submission" date="2017-09" db="EMBL/GenBank/DDBJ databases">
        <authorList>
            <person name="Varghese N."/>
            <person name="Submissions S."/>
        </authorList>
    </citation>
    <scope>NUCLEOTIDE SEQUENCE [LARGE SCALE GENOMIC DNA]</scope>
    <source>
        <strain evidence="4">CGMCC 1.12461</strain>
    </source>
</reference>
<feature type="region of interest" description="Disordered" evidence="1">
    <location>
        <begin position="47"/>
        <end position="68"/>
    </location>
</feature>
<dbReference type="Gene3D" id="1.25.40.10">
    <property type="entry name" value="Tetratricopeptide repeat domain"/>
    <property type="match status" value="2"/>
</dbReference>
<accession>A0A285IZ10</accession>
<evidence type="ECO:0000256" key="2">
    <source>
        <dbReference type="SAM" id="SignalP"/>
    </source>
</evidence>
<dbReference type="Pfam" id="PF14559">
    <property type="entry name" value="TPR_19"/>
    <property type="match status" value="1"/>
</dbReference>
<dbReference type="RefSeq" id="WP_170948992.1">
    <property type="nucleotide sequence ID" value="NZ_OBEB01000004.1"/>
</dbReference>
<protein>
    <submittedName>
        <fullName evidence="3">Tetratricopeptide repeat-containing protein</fullName>
    </submittedName>
</protein>
<evidence type="ECO:0000256" key="1">
    <source>
        <dbReference type="SAM" id="MobiDB-lite"/>
    </source>
</evidence>
<evidence type="ECO:0000313" key="3">
    <source>
        <dbReference type="EMBL" id="SNY53300.1"/>
    </source>
</evidence>